<evidence type="ECO:0000313" key="1">
    <source>
        <dbReference type="EMBL" id="SSW97138.1"/>
    </source>
</evidence>
<evidence type="ECO:0000313" key="2">
    <source>
        <dbReference type="EMBL" id="SSX17524.1"/>
    </source>
</evidence>
<dbReference type="Pfam" id="PF05186">
    <property type="entry name" value="Dpy-30"/>
    <property type="match status" value="1"/>
</dbReference>
<dbReference type="InterPro" id="IPR007858">
    <property type="entry name" value="Dpy-30_motif"/>
</dbReference>
<dbReference type="VEuPathDB" id="VectorBase:CSON001328"/>
<dbReference type="EMBL" id="UFQS01000011">
    <property type="protein sequence ID" value="SSW97138.1"/>
    <property type="molecule type" value="Genomic_DNA"/>
</dbReference>
<protein>
    <submittedName>
        <fullName evidence="1">CSON001328 protein</fullName>
    </submittedName>
</protein>
<gene>
    <name evidence="1" type="primary">CSON001328</name>
</gene>
<reference evidence="2" key="2">
    <citation type="submission" date="2018-07" db="EMBL/GenBank/DDBJ databases">
        <authorList>
            <person name="Quirk P.G."/>
            <person name="Krulwich T.A."/>
        </authorList>
    </citation>
    <scope>NUCLEOTIDE SEQUENCE</scope>
</reference>
<name>A0A336K0X8_CULSO</name>
<dbReference type="InterPro" id="IPR049630">
    <property type="entry name" value="DYDC-like_DD"/>
</dbReference>
<accession>A0A336K0X8</accession>
<dbReference type="CDD" id="cd22966">
    <property type="entry name" value="DD_DYDC-like"/>
    <property type="match status" value="1"/>
</dbReference>
<dbReference type="Gene3D" id="1.20.890.10">
    <property type="entry name" value="cAMP-dependent protein kinase regulatory subunit, dimerization-anchoring domain"/>
    <property type="match status" value="1"/>
</dbReference>
<proteinExistence type="predicted"/>
<dbReference type="AlphaFoldDB" id="A0A336K0X8"/>
<sequence>MILEFRCQEALEYIKSTVGRPLRLGLAQMIMLNPEDPIDFLANFLLHYRSNEIKFEKERIEIENLTKLREAIKKKDNFEHCGVERNVSELK</sequence>
<dbReference type="EMBL" id="UFQT01000011">
    <property type="protein sequence ID" value="SSX17524.1"/>
    <property type="molecule type" value="Genomic_DNA"/>
</dbReference>
<organism evidence="1">
    <name type="scientific">Culicoides sonorensis</name>
    <name type="common">Biting midge</name>
    <dbReference type="NCBI Taxonomy" id="179676"/>
    <lineage>
        <taxon>Eukaryota</taxon>
        <taxon>Metazoa</taxon>
        <taxon>Ecdysozoa</taxon>
        <taxon>Arthropoda</taxon>
        <taxon>Hexapoda</taxon>
        <taxon>Insecta</taxon>
        <taxon>Pterygota</taxon>
        <taxon>Neoptera</taxon>
        <taxon>Endopterygota</taxon>
        <taxon>Diptera</taxon>
        <taxon>Nematocera</taxon>
        <taxon>Chironomoidea</taxon>
        <taxon>Ceratopogonidae</taxon>
        <taxon>Ceratopogoninae</taxon>
        <taxon>Culicoides</taxon>
        <taxon>Monoculicoides</taxon>
    </lineage>
</organism>
<reference evidence="1" key="1">
    <citation type="submission" date="2018-04" db="EMBL/GenBank/DDBJ databases">
        <authorList>
            <person name="Go L.Y."/>
            <person name="Mitchell J.A."/>
        </authorList>
    </citation>
    <scope>NUCLEOTIDE SEQUENCE</scope>
    <source>
        <tissue evidence="1">Whole organism</tissue>
    </source>
</reference>